<evidence type="ECO:0000313" key="2">
    <source>
        <dbReference type="EMBL" id="SUB86709.1"/>
    </source>
</evidence>
<gene>
    <name evidence="2" type="ORF">NCTC13067_00357</name>
</gene>
<dbReference type="SUPFAM" id="SSF52980">
    <property type="entry name" value="Restriction endonuclease-like"/>
    <property type="match status" value="1"/>
</dbReference>
<dbReference type="AlphaFoldDB" id="A0A379E296"/>
<feature type="domain" description="DUF559" evidence="1">
    <location>
        <begin position="23"/>
        <end position="129"/>
    </location>
</feature>
<dbReference type="InterPro" id="IPR007569">
    <property type="entry name" value="DUF559"/>
</dbReference>
<dbReference type="RefSeq" id="WP_025067991.1">
    <property type="nucleotide sequence ID" value="NZ_CAUTKA010000004.1"/>
</dbReference>
<protein>
    <submittedName>
        <fullName evidence="2">Protein of uncharacterized function (DUF559)</fullName>
    </submittedName>
</protein>
<organism evidence="2 3">
    <name type="scientific">Prevotella denticola</name>
    <dbReference type="NCBI Taxonomy" id="28129"/>
    <lineage>
        <taxon>Bacteria</taxon>
        <taxon>Pseudomonadati</taxon>
        <taxon>Bacteroidota</taxon>
        <taxon>Bacteroidia</taxon>
        <taxon>Bacteroidales</taxon>
        <taxon>Prevotellaceae</taxon>
        <taxon>Prevotella</taxon>
    </lineage>
</organism>
<dbReference type="PANTHER" id="PTHR38590:SF1">
    <property type="entry name" value="BLL0828 PROTEIN"/>
    <property type="match status" value="1"/>
</dbReference>
<dbReference type="InterPro" id="IPR047216">
    <property type="entry name" value="Endonuclease_DUF559_bact"/>
</dbReference>
<evidence type="ECO:0000259" key="1">
    <source>
        <dbReference type="Pfam" id="PF04480"/>
    </source>
</evidence>
<reference evidence="2 3" key="1">
    <citation type="submission" date="2018-06" db="EMBL/GenBank/DDBJ databases">
        <authorList>
            <consortium name="Pathogen Informatics"/>
            <person name="Doyle S."/>
        </authorList>
    </citation>
    <scope>NUCLEOTIDE SEQUENCE [LARGE SCALE GENOMIC DNA]</scope>
    <source>
        <strain evidence="2 3">NCTC13067</strain>
    </source>
</reference>
<name>A0A379E296_9BACT</name>
<evidence type="ECO:0000313" key="3">
    <source>
        <dbReference type="Proteomes" id="UP000255469"/>
    </source>
</evidence>
<proteinExistence type="predicted"/>
<accession>A0A379E296</accession>
<dbReference type="CDD" id="cd01038">
    <property type="entry name" value="Endonuclease_DUF559"/>
    <property type="match status" value="1"/>
</dbReference>
<dbReference type="PANTHER" id="PTHR38590">
    <property type="entry name" value="BLL0828 PROTEIN"/>
    <property type="match status" value="1"/>
</dbReference>
<dbReference type="InterPro" id="IPR011335">
    <property type="entry name" value="Restrct_endonuc-II-like"/>
</dbReference>
<sequence>MSEDRRKKKLGYETSSPDRYHILKDYAKENRKEMTLAESILWNELRGMRGDCHFRRQHPIGDFIVDFVCLSHNLVIEVDGAYHNESQQMTDDATRTECLNDMGFNVLRFTNDEICTELDNVTEQINDFINNE</sequence>
<dbReference type="EMBL" id="UGTM01000001">
    <property type="protein sequence ID" value="SUB86709.1"/>
    <property type="molecule type" value="Genomic_DNA"/>
</dbReference>
<dbReference type="Gene3D" id="3.40.960.10">
    <property type="entry name" value="VSR Endonuclease"/>
    <property type="match status" value="1"/>
</dbReference>
<dbReference type="Proteomes" id="UP000255469">
    <property type="component" value="Unassembled WGS sequence"/>
</dbReference>
<dbReference type="GeneID" id="66710304"/>
<dbReference type="Pfam" id="PF04480">
    <property type="entry name" value="DUF559"/>
    <property type="match status" value="1"/>
</dbReference>